<proteinExistence type="predicted"/>
<name>A0AAN8Z6D0_9MAGN</name>
<dbReference type="NCBIfam" id="TIGR00756">
    <property type="entry name" value="PPR"/>
    <property type="match status" value="1"/>
</dbReference>
<dbReference type="Gene3D" id="1.25.40.10">
    <property type="entry name" value="Tetratricopeptide repeat domain"/>
    <property type="match status" value="1"/>
</dbReference>
<dbReference type="Pfam" id="PF01535">
    <property type="entry name" value="PPR"/>
    <property type="match status" value="1"/>
</dbReference>
<dbReference type="EMBL" id="JBAMMX010000015">
    <property type="protein sequence ID" value="KAK6926626.1"/>
    <property type="molecule type" value="Genomic_DNA"/>
</dbReference>
<organism evidence="3 4">
    <name type="scientific">Dillenia turbinata</name>
    <dbReference type="NCBI Taxonomy" id="194707"/>
    <lineage>
        <taxon>Eukaryota</taxon>
        <taxon>Viridiplantae</taxon>
        <taxon>Streptophyta</taxon>
        <taxon>Embryophyta</taxon>
        <taxon>Tracheophyta</taxon>
        <taxon>Spermatophyta</taxon>
        <taxon>Magnoliopsida</taxon>
        <taxon>eudicotyledons</taxon>
        <taxon>Gunneridae</taxon>
        <taxon>Pentapetalae</taxon>
        <taxon>Dilleniales</taxon>
        <taxon>Dilleniaceae</taxon>
        <taxon>Dillenia</taxon>
    </lineage>
</organism>
<dbReference type="InterPro" id="IPR002885">
    <property type="entry name" value="PPR_rpt"/>
</dbReference>
<dbReference type="Proteomes" id="UP001370490">
    <property type="component" value="Unassembled WGS sequence"/>
</dbReference>
<protein>
    <submittedName>
        <fullName evidence="3">Pentatricopeptide repeat</fullName>
    </submittedName>
</protein>
<evidence type="ECO:0000256" key="1">
    <source>
        <dbReference type="ARBA" id="ARBA00022737"/>
    </source>
</evidence>
<dbReference type="InterPro" id="IPR011990">
    <property type="entry name" value="TPR-like_helical_dom_sf"/>
</dbReference>
<sequence>MGKAQELFDSMPEMTVVSWTILMSGYAKHGPTSFALVLFMDMLMGFGDSGLGGKWRILIMGEKFMCN</sequence>
<gene>
    <name evidence="2" type="ORF">RJ641_008345</name>
    <name evidence="3" type="ORF">RJ641_008346</name>
</gene>
<dbReference type="AlphaFoldDB" id="A0AAN8Z6D0"/>
<comment type="caution">
    <text evidence="3">The sequence shown here is derived from an EMBL/GenBank/DDBJ whole genome shotgun (WGS) entry which is preliminary data.</text>
</comment>
<accession>A0AAN8Z6D0</accession>
<evidence type="ECO:0000313" key="2">
    <source>
        <dbReference type="EMBL" id="KAK6926626.1"/>
    </source>
</evidence>
<reference evidence="3 4" key="1">
    <citation type="submission" date="2023-12" db="EMBL/GenBank/DDBJ databases">
        <title>A high-quality genome assembly for Dillenia turbinata (Dilleniales).</title>
        <authorList>
            <person name="Chanderbali A."/>
        </authorList>
    </citation>
    <scope>NUCLEOTIDE SEQUENCE [LARGE SCALE GENOMIC DNA]</scope>
    <source>
        <strain evidence="3">LSX21</strain>
        <tissue evidence="3">Leaf</tissue>
    </source>
</reference>
<keyword evidence="1" id="KW-0677">Repeat</keyword>
<evidence type="ECO:0000313" key="3">
    <source>
        <dbReference type="EMBL" id="KAK6926627.1"/>
    </source>
</evidence>
<keyword evidence="4" id="KW-1185">Reference proteome</keyword>
<dbReference type="EMBL" id="JBAMMX010000015">
    <property type="protein sequence ID" value="KAK6926627.1"/>
    <property type="molecule type" value="Genomic_DNA"/>
</dbReference>
<evidence type="ECO:0000313" key="4">
    <source>
        <dbReference type="Proteomes" id="UP001370490"/>
    </source>
</evidence>